<proteinExistence type="predicted"/>
<sequence length="1031" mass="112170">MLYGFSRRNFMKLSSASLLALGPFVPRAPSANGASPVSSVKGMPVFQRPRLRWWWPGGYIEPSQIEKEVRQMAAAGFGGFEIADVRDGVTVSMDPEIYGWGSPRWIAGVEQALETAVELDMKVDLTIGAHWPTGVPGVTPDDEAAAKEIVHGAAIVSGGDKYSGSLPQSGTVPAGVEQTGIPATVTPELIAVQAYKELRTNEQGVVLLESSSLIDLTDAVRGGSLEWTAPDNDVWHIIAYWMRGTGQLQNIFIRNRDLSMLATPTPYVVDIFGKAGAEACIDYWEGYLLPPRTRQLLARIGGNFFEDSLELSAIQHWSPELPREFATRRGYDIQPFLPLLTVKPETKIGLPFGPQTRPVPAYGFADVDTELFFHDFEKTLGEMYLDNRIRPLQDWANSLGMGFRVQCIGSSVDSGRAAAFATVPEGDNSCTMDAFRVLAAGRDIGGGKLLSSEAATFVGGQAHIADWKLLQFMVQRDFAGGVNQLVLHGHSYLDAPDAGWPGFSAFGRAIGNDWGPRSPLWTVAPDVSSYLANLQAILQKGKSVSDLAILHLGGGVEAELADMSLVYAGYSYQFFSEGLLDHPNVFVRDGKLAPDGPAYKALVIHNAKAMSLATAEKIVQLAAQGLPVLIVGQLPTDVPGLLGERKELEEIFSRLVKHKNAAQLNDLSEVVRWLKKRHVASSVKLSRKARIMPVRRRDTAGDYYYLLNDADAAVELSISLAGRGEPYLLDMCDGSTEPIVNYVRTGEYVEIPLKFLASEAKVIGLVKDGQVEVAHPKAHVVKGDGEWGVRNGGLCFKAFTPGRVIGQLSDGKRFALEVPGIRENVIPDQWSLHVDDWRPGEGRLETKHLSYELTLDALKPWSEIPELRKVSGIGSYRTIIPVEGGWRSDDGAVLDFGKVGGSCRVSINGKQLPPVNQMHPKVDVSNYLQQGRNLLEVTVATTLNNRLLAEGITSNFDIRPEEESVGEEEPANSSSPLDPPTGRQFGAPVQQSGPMSFLPGAGVPGGQRTEKEYGLIGPVVLQFYKLVPVQD</sequence>
<organism evidence="3 4">
    <name type="scientific">Emcibacter nanhaiensis</name>
    <dbReference type="NCBI Taxonomy" id="1505037"/>
    <lineage>
        <taxon>Bacteria</taxon>
        <taxon>Pseudomonadati</taxon>
        <taxon>Pseudomonadota</taxon>
        <taxon>Alphaproteobacteria</taxon>
        <taxon>Emcibacterales</taxon>
        <taxon>Emcibacteraceae</taxon>
        <taxon>Emcibacter</taxon>
    </lineage>
</organism>
<feature type="signal peptide" evidence="2">
    <location>
        <begin position="1"/>
        <end position="20"/>
    </location>
</feature>
<dbReference type="AlphaFoldDB" id="A0A501PJC6"/>
<dbReference type="SUPFAM" id="SSF49785">
    <property type="entry name" value="Galactose-binding domain-like"/>
    <property type="match status" value="1"/>
</dbReference>
<keyword evidence="4" id="KW-1185">Reference proteome</keyword>
<keyword evidence="2" id="KW-0732">Signal</keyword>
<gene>
    <name evidence="3" type="ORF">FIV46_07785</name>
</gene>
<dbReference type="PROSITE" id="PS51318">
    <property type="entry name" value="TAT"/>
    <property type="match status" value="1"/>
</dbReference>
<evidence type="ECO:0000313" key="4">
    <source>
        <dbReference type="Proteomes" id="UP000319148"/>
    </source>
</evidence>
<dbReference type="PANTHER" id="PTHR36848">
    <property type="entry name" value="DNA-BINDING PROTEIN (PUTATIVE SECRETED PROTEIN)-RELATED"/>
    <property type="match status" value="1"/>
</dbReference>
<accession>A0A501PJC6</accession>
<dbReference type="EMBL" id="VFIY01000006">
    <property type="protein sequence ID" value="TPD60620.1"/>
    <property type="molecule type" value="Genomic_DNA"/>
</dbReference>
<evidence type="ECO:0000313" key="3">
    <source>
        <dbReference type="EMBL" id="TPD60620.1"/>
    </source>
</evidence>
<feature type="chain" id="PRO_5021402364" description="Alpha-L-rhamnosidase" evidence="2">
    <location>
        <begin position="21"/>
        <end position="1031"/>
    </location>
</feature>
<protein>
    <recommendedName>
        <fullName evidence="5">Alpha-L-rhamnosidase</fullName>
    </recommendedName>
</protein>
<comment type="caution">
    <text evidence="3">The sequence shown here is derived from an EMBL/GenBank/DDBJ whole genome shotgun (WGS) entry which is preliminary data.</text>
</comment>
<dbReference type="OrthoDB" id="9761519at2"/>
<name>A0A501PJC6_9PROT</name>
<evidence type="ECO:0000256" key="1">
    <source>
        <dbReference type="SAM" id="MobiDB-lite"/>
    </source>
</evidence>
<dbReference type="InterPro" id="IPR006311">
    <property type="entry name" value="TAT_signal"/>
</dbReference>
<evidence type="ECO:0008006" key="5">
    <source>
        <dbReference type="Google" id="ProtNLM"/>
    </source>
</evidence>
<dbReference type="Gene3D" id="2.60.120.260">
    <property type="entry name" value="Galactose-binding domain-like"/>
    <property type="match status" value="1"/>
</dbReference>
<dbReference type="Pfam" id="PF17132">
    <property type="entry name" value="Glyco_hydro_106"/>
    <property type="match status" value="2"/>
</dbReference>
<dbReference type="InterPro" id="IPR008979">
    <property type="entry name" value="Galactose-bd-like_sf"/>
</dbReference>
<dbReference type="Proteomes" id="UP000319148">
    <property type="component" value="Unassembled WGS sequence"/>
</dbReference>
<dbReference type="InterPro" id="IPR053161">
    <property type="entry name" value="Ulvan_degrading_GH"/>
</dbReference>
<evidence type="ECO:0000256" key="2">
    <source>
        <dbReference type="SAM" id="SignalP"/>
    </source>
</evidence>
<dbReference type="PANTHER" id="PTHR36848:SF2">
    <property type="entry name" value="SECRETED PROTEIN"/>
    <property type="match status" value="1"/>
</dbReference>
<reference evidence="4" key="1">
    <citation type="submission" date="2019-06" db="EMBL/GenBank/DDBJ databases">
        <title>The complete genome of Emcibacter congregatus ZYLT.</title>
        <authorList>
            <person name="Zhao Z."/>
        </authorList>
    </citation>
    <scope>NUCLEOTIDE SEQUENCE [LARGE SCALE GENOMIC DNA]</scope>
    <source>
        <strain evidence="4">MCCC 1A06723</strain>
    </source>
</reference>
<feature type="region of interest" description="Disordered" evidence="1">
    <location>
        <begin position="961"/>
        <end position="1009"/>
    </location>
</feature>